<organism evidence="1 2">
    <name type="scientific">Inquilinus limosus MP06</name>
    <dbReference type="NCBI Taxonomy" id="1398085"/>
    <lineage>
        <taxon>Bacteria</taxon>
        <taxon>Pseudomonadati</taxon>
        <taxon>Pseudomonadota</taxon>
        <taxon>Alphaproteobacteria</taxon>
        <taxon>Rhodospirillales</taxon>
        <taxon>Rhodospirillaceae</taxon>
        <taxon>Inquilinus</taxon>
    </lineage>
</organism>
<dbReference type="AlphaFoldDB" id="A0A0A0D0U2"/>
<reference evidence="1 2" key="1">
    <citation type="submission" date="2014-01" db="EMBL/GenBank/DDBJ databases">
        <title>Genome sequence determination for a cystic fibrosis isolate, Inquilinus limosus.</title>
        <authorList>
            <person name="Pino M."/>
            <person name="Di Conza J."/>
            <person name="Gutkind G."/>
        </authorList>
    </citation>
    <scope>NUCLEOTIDE SEQUENCE [LARGE SCALE GENOMIC DNA]</scope>
    <source>
        <strain evidence="1 2">MP06</strain>
    </source>
</reference>
<evidence type="ECO:0000313" key="2">
    <source>
        <dbReference type="Proteomes" id="UP000029995"/>
    </source>
</evidence>
<gene>
    <name evidence="1" type="ORF">P409_31495</name>
</gene>
<dbReference type="EMBL" id="JANX01000726">
    <property type="protein sequence ID" value="KGM30702.1"/>
    <property type="molecule type" value="Genomic_DNA"/>
</dbReference>
<proteinExistence type="predicted"/>
<feature type="non-terminal residue" evidence="1">
    <location>
        <position position="1"/>
    </location>
</feature>
<sequence>TAGIAWAEVFVGGGSSAVAAAVMAGLGVSPLARRTAPPGTVDVGPRLGLPALAPIEVMLHSRLSDPRLAGALRGLAAAFRMPVAA</sequence>
<name>A0A0A0D0U2_9PROT</name>
<dbReference type="Proteomes" id="UP000029995">
    <property type="component" value="Unassembled WGS sequence"/>
</dbReference>
<comment type="caution">
    <text evidence="1">The sequence shown here is derived from an EMBL/GenBank/DDBJ whole genome shotgun (WGS) entry which is preliminary data.</text>
</comment>
<protein>
    <submittedName>
        <fullName evidence="1">LysR family transcriptional regulator</fullName>
    </submittedName>
</protein>
<accession>A0A0A0D0U2</accession>
<evidence type="ECO:0000313" key="1">
    <source>
        <dbReference type="EMBL" id="KGM30702.1"/>
    </source>
</evidence>
<dbReference type="Gene3D" id="3.40.190.10">
    <property type="entry name" value="Periplasmic binding protein-like II"/>
    <property type="match status" value="1"/>
</dbReference>